<evidence type="ECO:0000256" key="4">
    <source>
        <dbReference type="SAM" id="MobiDB-lite"/>
    </source>
</evidence>
<dbReference type="EMBL" id="JAGPYM010000064">
    <property type="protein sequence ID" value="KAH6869894.1"/>
    <property type="molecule type" value="Genomic_DNA"/>
</dbReference>
<dbReference type="InterPro" id="IPR016197">
    <property type="entry name" value="Chromo-like_dom_sf"/>
</dbReference>
<dbReference type="GO" id="GO:0005634">
    <property type="term" value="C:nucleus"/>
    <property type="evidence" value="ECO:0007669"/>
    <property type="project" value="UniProtKB-SubCell"/>
</dbReference>
<gene>
    <name evidence="6" type="ORF">B0T10DRAFT_568654</name>
</gene>
<dbReference type="OrthoDB" id="433924at2759"/>
<organism evidence="6 7">
    <name type="scientific">Thelonectria olida</name>
    <dbReference type="NCBI Taxonomy" id="1576542"/>
    <lineage>
        <taxon>Eukaryota</taxon>
        <taxon>Fungi</taxon>
        <taxon>Dikarya</taxon>
        <taxon>Ascomycota</taxon>
        <taxon>Pezizomycotina</taxon>
        <taxon>Sordariomycetes</taxon>
        <taxon>Hypocreomycetidae</taxon>
        <taxon>Hypocreales</taxon>
        <taxon>Nectriaceae</taxon>
        <taxon>Thelonectria</taxon>
    </lineage>
</organism>
<comment type="subunit">
    <text evidence="2">Component of the NuA4 histone acetyltransferase complex.</text>
</comment>
<evidence type="ECO:0000256" key="3">
    <source>
        <dbReference type="ARBA" id="ARBA00023242"/>
    </source>
</evidence>
<protein>
    <recommendedName>
        <fullName evidence="5">Chromo shadow domain-containing protein</fullName>
    </recommendedName>
</protein>
<evidence type="ECO:0000313" key="7">
    <source>
        <dbReference type="Proteomes" id="UP000777438"/>
    </source>
</evidence>
<feature type="compositionally biased region" description="Basic and acidic residues" evidence="4">
    <location>
        <begin position="20"/>
        <end position="43"/>
    </location>
</feature>
<dbReference type="Pfam" id="PF01393">
    <property type="entry name" value="Chromo_shadow"/>
    <property type="match status" value="1"/>
</dbReference>
<dbReference type="Gene3D" id="2.40.50.40">
    <property type="match status" value="1"/>
</dbReference>
<reference evidence="6 7" key="1">
    <citation type="journal article" date="2021" name="Nat. Commun.">
        <title>Genetic determinants of endophytism in the Arabidopsis root mycobiome.</title>
        <authorList>
            <person name="Mesny F."/>
            <person name="Miyauchi S."/>
            <person name="Thiergart T."/>
            <person name="Pickel B."/>
            <person name="Atanasova L."/>
            <person name="Karlsson M."/>
            <person name="Huettel B."/>
            <person name="Barry K.W."/>
            <person name="Haridas S."/>
            <person name="Chen C."/>
            <person name="Bauer D."/>
            <person name="Andreopoulos W."/>
            <person name="Pangilinan J."/>
            <person name="LaButti K."/>
            <person name="Riley R."/>
            <person name="Lipzen A."/>
            <person name="Clum A."/>
            <person name="Drula E."/>
            <person name="Henrissat B."/>
            <person name="Kohler A."/>
            <person name="Grigoriev I.V."/>
            <person name="Martin F.M."/>
            <person name="Hacquard S."/>
        </authorList>
    </citation>
    <scope>NUCLEOTIDE SEQUENCE [LARGE SCALE GENOMIC DNA]</scope>
    <source>
        <strain evidence="6 7">MPI-CAGE-CH-0241</strain>
    </source>
</reference>
<evidence type="ECO:0000259" key="5">
    <source>
        <dbReference type="Pfam" id="PF01393"/>
    </source>
</evidence>
<evidence type="ECO:0000256" key="1">
    <source>
        <dbReference type="ARBA" id="ARBA00004123"/>
    </source>
</evidence>
<keyword evidence="7" id="KW-1185">Reference proteome</keyword>
<feature type="region of interest" description="Disordered" evidence="4">
    <location>
        <begin position="20"/>
        <end position="63"/>
    </location>
</feature>
<comment type="caution">
    <text evidence="6">The sequence shown here is derived from an EMBL/GenBank/DDBJ whole genome shotgun (WGS) entry which is preliminary data.</text>
</comment>
<evidence type="ECO:0000256" key="2">
    <source>
        <dbReference type="ARBA" id="ARBA00011353"/>
    </source>
</evidence>
<feature type="compositionally biased region" description="Polar residues" evidence="4">
    <location>
        <begin position="44"/>
        <end position="54"/>
    </location>
</feature>
<dbReference type="SUPFAM" id="SSF54160">
    <property type="entry name" value="Chromo domain-like"/>
    <property type="match status" value="1"/>
</dbReference>
<sequence>MRASGDDLLNTYFAKKDGRDNISKRTSKALKDEKRKREAETASHKYSTPTPQTKRTAKVAPSVTRKKWSPPLVSWENEINTIDALDLDSSGHLIGFVRWENGMKTRHAKNVLDEKCPQKVVIHFLDSNLKITTIENGVASTMNPPSRSLQRIGFPVVSGDRLDLTISPKFFHLGQNVSFNGTINIRFDQKCSPEIDGIMINLAYEGSGGVVRCIKTNQQLEIIYFPTTSPDTPKAIEIDAVICVPNGKSFGALVVDTSEFDISFRSSSYLNPFQDVVLKSGSGTISEGKRNAAPNAA</sequence>
<feature type="domain" description="Chromo shadow" evidence="5">
    <location>
        <begin position="75"/>
        <end position="130"/>
    </location>
</feature>
<dbReference type="Proteomes" id="UP000777438">
    <property type="component" value="Unassembled WGS sequence"/>
</dbReference>
<proteinExistence type="predicted"/>
<evidence type="ECO:0000313" key="6">
    <source>
        <dbReference type="EMBL" id="KAH6869894.1"/>
    </source>
</evidence>
<name>A0A9P8VNQ4_9HYPO</name>
<comment type="subcellular location">
    <subcellularLocation>
        <location evidence="1">Nucleus</location>
    </subcellularLocation>
</comment>
<dbReference type="AlphaFoldDB" id="A0A9P8VNQ4"/>
<dbReference type="InterPro" id="IPR008251">
    <property type="entry name" value="Chromo_shadow_dom"/>
</dbReference>
<keyword evidence="3" id="KW-0539">Nucleus</keyword>
<accession>A0A9P8VNQ4</accession>